<gene>
    <name evidence="1" type="ORF">EYZ11_006787</name>
</gene>
<dbReference type="EMBL" id="SOSA01000247">
    <property type="protein sequence ID" value="THC93747.1"/>
    <property type="molecule type" value="Genomic_DNA"/>
</dbReference>
<dbReference type="VEuPathDB" id="FungiDB:EYZ11_006787"/>
<organism evidence="1 2">
    <name type="scientific">Aspergillus tanneri</name>
    <dbReference type="NCBI Taxonomy" id="1220188"/>
    <lineage>
        <taxon>Eukaryota</taxon>
        <taxon>Fungi</taxon>
        <taxon>Dikarya</taxon>
        <taxon>Ascomycota</taxon>
        <taxon>Pezizomycotina</taxon>
        <taxon>Eurotiomycetes</taxon>
        <taxon>Eurotiomycetidae</taxon>
        <taxon>Eurotiales</taxon>
        <taxon>Aspergillaceae</taxon>
        <taxon>Aspergillus</taxon>
        <taxon>Aspergillus subgen. Circumdati</taxon>
    </lineage>
</organism>
<evidence type="ECO:0000313" key="1">
    <source>
        <dbReference type="EMBL" id="THC93747.1"/>
    </source>
</evidence>
<accession>A0A4S3JGW4</accession>
<name>A0A4S3JGW4_9EURO</name>
<proteinExistence type="predicted"/>
<reference evidence="1 2" key="1">
    <citation type="submission" date="2019-03" db="EMBL/GenBank/DDBJ databases">
        <title>The genome sequence of a newly discovered highly antifungal drug resistant Aspergillus species, Aspergillus tanneri NIH 1004.</title>
        <authorList>
            <person name="Mounaud S."/>
            <person name="Singh I."/>
            <person name="Joardar V."/>
            <person name="Pakala S."/>
            <person name="Pakala S."/>
            <person name="Venepally P."/>
            <person name="Hoover J."/>
            <person name="Nierman W."/>
            <person name="Chung J."/>
            <person name="Losada L."/>
        </authorList>
    </citation>
    <scope>NUCLEOTIDE SEQUENCE [LARGE SCALE GENOMIC DNA]</scope>
    <source>
        <strain evidence="1 2">NIH1004</strain>
    </source>
</reference>
<comment type="caution">
    <text evidence="1">The sequence shown here is derived from an EMBL/GenBank/DDBJ whole genome shotgun (WGS) entry which is preliminary data.</text>
</comment>
<sequence>MDLRAKLWKPPS</sequence>
<protein>
    <submittedName>
        <fullName evidence="1">Uncharacterized protein</fullName>
    </submittedName>
</protein>
<keyword evidence="2" id="KW-1185">Reference proteome</keyword>
<evidence type="ECO:0000313" key="2">
    <source>
        <dbReference type="Proteomes" id="UP000308092"/>
    </source>
</evidence>
<dbReference type="Proteomes" id="UP000308092">
    <property type="component" value="Unassembled WGS sequence"/>
</dbReference>